<dbReference type="PANTHER" id="PTHR19446">
    <property type="entry name" value="REVERSE TRANSCRIPTASES"/>
    <property type="match status" value="1"/>
</dbReference>
<feature type="compositionally biased region" description="Polar residues" evidence="1">
    <location>
        <begin position="34"/>
        <end position="46"/>
    </location>
</feature>
<sequence>MCSADCWTDHRLILSKLNIHIQPRRHPQGKKTNRQQNVSKLEQHSVRQNVSEDLNSKLNNPALGQMVKKRTGQLLEIWSTTPLSLTWTRTHANIRTGSTPMMKIFRSCWMRSVNPSDPSSKTLHVYPRRQPTTPSKAKFNQSSEGCKTHGSAERQMKYRTLTATTPSVYMMPYGPQSSGTSSLLSANGSTLLTDKNTNLKRWAEHFNNVLNSPSSINTEVIDRMLQVAINTSLAKPPKESEVKKAIKLLSNDKTPGTDSILAKMYKAGGPVLLQKLTKLFKTMRQQECISQEFKDASIVHLYQRKGNRQSCDNHRGISLLAIAGKILARVLLNCLTQHMEDVNLPEGQCGFREGRGTVDMIFAAHHLKEKCQKQNRVLYTTFIDLTKAFDTVSHKRLLQIIEKFGCPGIHQYGAPVPQWHACSITRQWRLLQCLPSH</sequence>
<name>A0AAV7UX16_PLEWA</name>
<feature type="compositionally biased region" description="Basic residues" evidence="1">
    <location>
        <begin position="22"/>
        <end position="33"/>
    </location>
</feature>
<protein>
    <recommendedName>
        <fullName evidence="2">Reverse transcriptase domain-containing protein</fullName>
    </recommendedName>
</protein>
<comment type="caution">
    <text evidence="3">The sequence shown here is derived from an EMBL/GenBank/DDBJ whole genome shotgun (WGS) entry which is preliminary data.</text>
</comment>
<evidence type="ECO:0000259" key="2">
    <source>
        <dbReference type="Pfam" id="PF00078"/>
    </source>
</evidence>
<dbReference type="Proteomes" id="UP001066276">
    <property type="component" value="Chromosome 2_2"/>
</dbReference>
<organism evidence="3 4">
    <name type="scientific">Pleurodeles waltl</name>
    <name type="common">Iberian ribbed newt</name>
    <dbReference type="NCBI Taxonomy" id="8319"/>
    <lineage>
        <taxon>Eukaryota</taxon>
        <taxon>Metazoa</taxon>
        <taxon>Chordata</taxon>
        <taxon>Craniata</taxon>
        <taxon>Vertebrata</taxon>
        <taxon>Euteleostomi</taxon>
        <taxon>Amphibia</taxon>
        <taxon>Batrachia</taxon>
        <taxon>Caudata</taxon>
        <taxon>Salamandroidea</taxon>
        <taxon>Salamandridae</taxon>
        <taxon>Pleurodelinae</taxon>
        <taxon>Pleurodeles</taxon>
    </lineage>
</organism>
<dbReference type="AlphaFoldDB" id="A0AAV7UX16"/>
<evidence type="ECO:0000313" key="3">
    <source>
        <dbReference type="EMBL" id="KAJ1193645.1"/>
    </source>
</evidence>
<dbReference type="EMBL" id="JANPWB010000004">
    <property type="protein sequence ID" value="KAJ1193645.1"/>
    <property type="molecule type" value="Genomic_DNA"/>
</dbReference>
<evidence type="ECO:0000256" key="1">
    <source>
        <dbReference type="SAM" id="MobiDB-lite"/>
    </source>
</evidence>
<feature type="region of interest" description="Disordered" evidence="1">
    <location>
        <begin position="21"/>
        <end position="46"/>
    </location>
</feature>
<feature type="region of interest" description="Disordered" evidence="1">
    <location>
        <begin position="128"/>
        <end position="153"/>
    </location>
</feature>
<feature type="domain" description="Reverse transcriptase" evidence="2">
    <location>
        <begin position="307"/>
        <end position="421"/>
    </location>
</feature>
<proteinExistence type="predicted"/>
<reference evidence="3" key="1">
    <citation type="journal article" date="2022" name="bioRxiv">
        <title>Sequencing and chromosome-scale assembly of the giantPleurodeles waltlgenome.</title>
        <authorList>
            <person name="Brown T."/>
            <person name="Elewa A."/>
            <person name="Iarovenko S."/>
            <person name="Subramanian E."/>
            <person name="Araus A.J."/>
            <person name="Petzold A."/>
            <person name="Susuki M."/>
            <person name="Suzuki K.-i.T."/>
            <person name="Hayashi T."/>
            <person name="Toyoda A."/>
            <person name="Oliveira C."/>
            <person name="Osipova E."/>
            <person name="Leigh N.D."/>
            <person name="Simon A."/>
            <person name="Yun M.H."/>
        </authorList>
    </citation>
    <scope>NUCLEOTIDE SEQUENCE</scope>
    <source>
        <strain evidence="3">20211129_DDA</strain>
        <tissue evidence="3">Liver</tissue>
    </source>
</reference>
<gene>
    <name evidence="3" type="ORF">NDU88_002941</name>
</gene>
<dbReference type="Pfam" id="PF00078">
    <property type="entry name" value="RVT_1"/>
    <property type="match status" value="1"/>
</dbReference>
<dbReference type="CDD" id="cd01650">
    <property type="entry name" value="RT_nLTR_like"/>
    <property type="match status" value="1"/>
</dbReference>
<accession>A0AAV7UX16</accession>
<evidence type="ECO:0000313" key="4">
    <source>
        <dbReference type="Proteomes" id="UP001066276"/>
    </source>
</evidence>
<dbReference type="InterPro" id="IPR000477">
    <property type="entry name" value="RT_dom"/>
</dbReference>
<keyword evidence="4" id="KW-1185">Reference proteome</keyword>
<feature type="compositionally biased region" description="Polar residues" evidence="1">
    <location>
        <begin position="130"/>
        <end position="145"/>
    </location>
</feature>